<accession>A0A4S4DJA1</accession>
<evidence type="ECO:0000256" key="4">
    <source>
        <dbReference type="RuleBase" id="RU003682"/>
    </source>
</evidence>
<dbReference type="GO" id="GO:0046872">
    <property type="term" value="F:metal ion binding"/>
    <property type="evidence" value="ECO:0007669"/>
    <property type="project" value="UniProtKB-KW"/>
</dbReference>
<dbReference type="InterPro" id="IPR026992">
    <property type="entry name" value="DIOX_N"/>
</dbReference>
<evidence type="ECO:0000256" key="2">
    <source>
        <dbReference type="ARBA" id="ARBA00022723"/>
    </source>
</evidence>
<dbReference type="GO" id="GO:0016705">
    <property type="term" value="F:oxidoreductase activity, acting on paired donors, with incorporation or reduction of molecular oxygen"/>
    <property type="evidence" value="ECO:0007669"/>
    <property type="project" value="UniProtKB-ARBA"/>
</dbReference>
<dbReference type="Gene3D" id="2.60.120.330">
    <property type="entry name" value="B-lactam Antibiotic, Isopenicillin N Synthase, Chain"/>
    <property type="match status" value="2"/>
</dbReference>
<dbReference type="SUPFAM" id="SSF51197">
    <property type="entry name" value="Clavaminate synthase-like"/>
    <property type="match status" value="1"/>
</dbReference>
<proteinExistence type="inferred from homology"/>
<dbReference type="InterPro" id="IPR044861">
    <property type="entry name" value="IPNS-like_FE2OG_OXY"/>
</dbReference>
<evidence type="ECO:0000313" key="7">
    <source>
        <dbReference type="Proteomes" id="UP000306102"/>
    </source>
</evidence>
<dbReference type="Proteomes" id="UP000306102">
    <property type="component" value="Unassembled WGS sequence"/>
</dbReference>
<dbReference type="Pfam" id="PF03171">
    <property type="entry name" value="2OG-FeII_Oxy"/>
    <property type="match status" value="1"/>
</dbReference>
<keyword evidence="3 4" id="KW-0408">Iron</keyword>
<reference evidence="6 7" key="1">
    <citation type="journal article" date="2018" name="Proc. Natl. Acad. Sci. U.S.A.">
        <title>Draft genome sequence of Camellia sinensis var. sinensis provides insights into the evolution of the tea genome and tea quality.</title>
        <authorList>
            <person name="Wei C."/>
            <person name="Yang H."/>
            <person name="Wang S."/>
            <person name="Zhao J."/>
            <person name="Liu C."/>
            <person name="Gao L."/>
            <person name="Xia E."/>
            <person name="Lu Y."/>
            <person name="Tai Y."/>
            <person name="She G."/>
            <person name="Sun J."/>
            <person name="Cao H."/>
            <person name="Tong W."/>
            <person name="Gao Q."/>
            <person name="Li Y."/>
            <person name="Deng W."/>
            <person name="Jiang X."/>
            <person name="Wang W."/>
            <person name="Chen Q."/>
            <person name="Zhang S."/>
            <person name="Li H."/>
            <person name="Wu J."/>
            <person name="Wang P."/>
            <person name="Li P."/>
            <person name="Shi C."/>
            <person name="Zheng F."/>
            <person name="Jian J."/>
            <person name="Huang B."/>
            <person name="Shan D."/>
            <person name="Shi M."/>
            <person name="Fang C."/>
            <person name="Yue Y."/>
            <person name="Li F."/>
            <person name="Li D."/>
            <person name="Wei S."/>
            <person name="Han B."/>
            <person name="Jiang C."/>
            <person name="Yin Y."/>
            <person name="Xia T."/>
            <person name="Zhang Z."/>
            <person name="Bennetzen J.L."/>
            <person name="Zhao S."/>
            <person name="Wan X."/>
        </authorList>
    </citation>
    <scope>NUCLEOTIDE SEQUENCE [LARGE SCALE GENOMIC DNA]</scope>
    <source>
        <strain evidence="7">cv. Shuchazao</strain>
        <tissue evidence="6">Leaf</tissue>
    </source>
</reference>
<comment type="similarity">
    <text evidence="1 4">Belongs to the iron/ascorbate-dependent oxidoreductase family.</text>
</comment>
<dbReference type="AlphaFoldDB" id="A0A4S4DJA1"/>
<evidence type="ECO:0000256" key="3">
    <source>
        <dbReference type="ARBA" id="ARBA00023004"/>
    </source>
</evidence>
<gene>
    <name evidence="6" type="ORF">TEA_013832</name>
</gene>
<name>A0A4S4DJA1_CAMSN</name>
<keyword evidence="7" id="KW-1185">Reference proteome</keyword>
<organism evidence="6 7">
    <name type="scientific">Camellia sinensis var. sinensis</name>
    <name type="common">China tea</name>
    <dbReference type="NCBI Taxonomy" id="542762"/>
    <lineage>
        <taxon>Eukaryota</taxon>
        <taxon>Viridiplantae</taxon>
        <taxon>Streptophyta</taxon>
        <taxon>Embryophyta</taxon>
        <taxon>Tracheophyta</taxon>
        <taxon>Spermatophyta</taxon>
        <taxon>Magnoliopsida</taxon>
        <taxon>eudicotyledons</taxon>
        <taxon>Gunneridae</taxon>
        <taxon>Pentapetalae</taxon>
        <taxon>asterids</taxon>
        <taxon>Ericales</taxon>
        <taxon>Theaceae</taxon>
        <taxon>Camellia</taxon>
    </lineage>
</organism>
<dbReference type="InterPro" id="IPR005123">
    <property type="entry name" value="Oxoglu/Fe-dep_dioxygenase_dom"/>
</dbReference>
<feature type="domain" description="Fe2OG dioxygenase" evidence="5">
    <location>
        <begin position="201"/>
        <end position="301"/>
    </location>
</feature>
<dbReference type="PANTHER" id="PTHR47991">
    <property type="entry name" value="OXOGLUTARATE/IRON-DEPENDENT DIOXYGENASE"/>
    <property type="match status" value="1"/>
</dbReference>
<evidence type="ECO:0000313" key="6">
    <source>
        <dbReference type="EMBL" id="THG02932.1"/>
    </source>
</evidence>
<dbReference type="InterPro" id="IPR050295">
    <property type="entry name" value="Plant_2OG-oxidoreductases"/>
</dbReference>
<dbReference type="STRING" id="542762.A0A4S4DJA1"/>
<comment type="caution">
    <text evidence="6">The sequence shown here is derived from an EMBL/GenBank/DDBJ whole genome shotgun (WGS) entry which is preliminary data.</text>
</comment>
<evidence type="ECO:0000256" key="1">
    <source>
        <dbReference type="ARBA" id="ARBA00008056"/>
    </source>
</evidence>
<evidence type="ECO:0000259" key="5">
    <source>
        <dbReference type="PROSITE" id="PS51471"/>
    </source>
</evidence>
<sequence length="350" mass="38920">MNMNYIICLPNKMVTSGVCAFCAVNCVVVLYNTIIYKCHIHVNPNSIPLKSLYPQTCFSFLTMEVFLSTRSDVQSLPDCYVLPPDKRPKQHDAPVGQAIPVIDIQNIVDPDDRAEIVQQIVKACQEFGLFQVVNHGVPGKLMDDAMSVLIDFFTKTPAEYKAQFITDARDKSCVLYTSNLIYDDHEDGLGLEPGYFAGDHSKTQLLSVNHHIPCPDPSLTLGHAEHSDPNLIAALHQCDVPGLQTCKDGQWIGVQPIPHAFVIIPGVQFKPISNGMFSSPRHRVVANTKKHRTTLGSFLVPTDDSLTEPSKALINESNPQRYKPFTMGEFMAGWRGRLEEDVGLQPFVIE</sequence>
<keyword evidence="2 4" id="KW-0479">Metal-binding</keyword>
<protein>
    <recommendedName>
        <fullName evidence="5">Fe2OG dioxygenase domain-containing protein</fullName>
    </recommendedName>
</protein>
<dbReference type="PROSITE" id="PS51471">
    <property type="entry name" value="FE2OG_OXY"/>
    <property type="match status" value="1"/>
</dbReference>
<dbReference type="Pfam" id="PF14226">
    <property type="entry name" value="DIOX_N"/>
    <property type="match status" value="1"/>
</dbReference>
<dbReference type="InterPro" id="IPR027443">
    <property type="entry name" value="IPNS-like_sf"/>
</dbReference>
<keyword evidence="4" id="KW-0560">Oxidoreductase</keyword>
<dbReference type="EMBL" id="SDRB02011087">
    <property type="protein sequence ID" value="THG02932.1"/>
    <property type="molecule type" value="Genomic_DNA"/>
</dbReference>